<dbReference type="Proteomes" id="UP001268819">
    <property type="component" value="Unassembled WGS sequence"/>
</dbReference>
<dbReference type="EMBL" id="JAVDSG010000001">
    <property type="protein sequence ID" value="MDR6595519.1"/>
    <property type="molecule type" value="Genomic_DNA"/>
</dbReference>
<evidence type="ECO:0000259" key="11">
    <source>
        <dbReference type="PROSITE" id="PS51462"/>
    </source>
</evidence>
<feature type="active site" evidence="10">
    <location>
        <position position="65"/>
    </location>
</feature>
<keyword evidence="13" id="KW-1185">Reference proteome</keyword>
<evidence type="ECO:0000256" key="4">
    <source>
        <dbReference type="ARBA" id="ARBA00022490"/>
    </source>
</evidence>
<name>A0ABU1PY04_9PSEU</name>
<dbReference type="CDD" id="cd02885">
    <property type="entry name" value="NUDIX_IPP_Isomerase"/>
    <property type="match status" value="1"/>
</dbReference>
<dbReference type="GO" id="GO:0004452">
    <property type="term" value="F:isopentenyl-diphosphate delta-isomerase activity"/>
    <property type="evidence" value="ECO:0007669"/>
    <property type="project" value="UniProtKB-EC"/>
</dbReference>
<keyword evidence="5 10" id="KW-0479">Metal-binding</keyword>
<dbReference type="PANTHER" id="PTHR10885">
    <property type="entry name" value="ISOPENTENYL-DIPHOSPHATE DELTA-ISOMERASE"/>
    <property type="match status" value="1"/>
</dbReference>
<dbReference type="InterPro" id="IPR056375">
    <property type="entry name" value="Idi_bact"/>
</dbReference>
<dbReference type="PROSITE" id="PS51462">
    <property type="entry name" value="NUDIX"/>
    <property type="match status" value="1"/>
</dbReference>
<keyword evidence="4 10" id="KW-0963">Cytoplasm</keyword>
<proteinExistence type="inferred from homology"/>
<sequence>MEQVVLLDESGVAIGTADKLSVHHASTPLHLAFSSYLFDGAGRLLLTRRALHKKTWPGVWTNSCCGHPAPGEAAAPAVRRRLVEELGLEDVDLDLVLPAFRYRAEMENGVVENEMCPVFRGLVTGEPRPNPDEVDAVEWVPWAEFAPAVLAGARPVSPWCVLQVAELWELGSDPLAWPTASAAALPPAAA</sequence>
<evidence type="ECO:0000256" key="8">
    <source>
        <dbReference type="ARBA" id="ARBA00023229"/>
    </source>
</evidence>
<dbReference type="InterPro" id="IPR015797">
    <property type="entry name" value="NUDIX_hydrolase-like_dom_sf"/>
</dbReference>
<feature type="binding site" evidence="10">
    <location>
        <position position="114"/>
    </location>
    <ligand>
        <name>Mn(2+)</name>
        <dbReference type="ChEBI" id="CHEBI:29035"/>
    </ligand>
</feature>
<comment type="similarity">
    <text evidence="2 10">Belongs to the IPP isomerase type 1 family.</text>
</comment>
<dbReference type="RefSeq" id="WP_310308578.1">
    <property type="nucleotide sequence ID" value="NZ_BAAAXB010000001.1"/>
</dbReference>
<comment type="pathway">
    <text evidence="1 10">Isoprenoid biosynthesis; dimethylallyl diphosphate biosynthesis; dimethylallyl diphosphate from isopentenyl diphosphate: step 1/1.</text>
</comment>
<dbReference type="PIRSF" id="PIRSF018427">
    <property type="entry name" value="Isopntndiph_ism"/>
    <property type="match status" value="1"/>
</dbReference>
<keyword evidence="9 10" id="KW-0413">Isomerase</keyword>
<dbReference type="Gene3D" id="3.90.79.10">
    <property type="entry name" value="Nucleoside Triphosphate Pyrophosphohydrolase"/>
    <property type="match status" value="1"/>
</dbReference>
<dbReference type="NCBIfam" id="TIGR02150">
    <property type="entry name" value="IPP_isom_1"/>
    <property type="match status" value="1"/>
</dbReference>
<dbReference type="PANTHER" id="PTHR10885:SF0">
    <property type="entry name" value="ISOPENTENYL-DIPHOSPHATE DELTA-ISOMERASE"/>
    <property type="match status" value="1"/>
</dbReference>
<gene>
    <name evidence="10" type="primary">idi</name>
    <name evidence="12" type="ORF">J2S66_003903</name>
</gene>
<feature type="binding site" evidence="10">
    <location>
        <position position="85"/>
    </location>
    <ligand>
        <name>Mg(2+)</name>
        <dbReference type="ChEBI" id="CHEBI:18420"/>
    </ligand>
</feature>
<evidence type="ECO:0000256" key="5">
    <source>
        <dbReference type="ARBA" id="ARBA00022723"/>
    </source>
</evidence>
<evidence type="ECO:0000256" key="1">
    <source>
        <dbReference type="ARBA" id="ARBA00004826"/>
    </source>
</evidence>
<dbReference type="SUPFAM" id="SSF55811">
    <property type="entry name" value="Nudix"/>
    <property type="match status" value="1"/>
</dbReference>
<keyword evidence="8 10" id="KW-0414">Isoprene biosynthesis</keyword>
<feature type="binding site" evidence="10">
    <location>
        <position position="30"/>
    </location>
    <ligand>
        <name>Mn(2+)</name>
        <dbReference type="ChEBI" id="CHEBI:29035"/>
    </ligand>
</feature>
<dbReference type="InterPro" id="IPR011876">
    <property type="entry name" value="IsopentenylPP_isomerase_typ1"/>
</dbReference>
<reference evidence="12 13" key="1">
    <citation type="submission" date="2023-07" db="EMBL/GenBank/DDBJ databases">
        <title>Sequencing the genomes of 1000 actinobacteria strains.</title>
        <authorList>
            <person name="Klenk H.-P."/>
        </authorList>
    </citation>
    <scope>NUCLEOTIDE SEQUENCE [LARGE SCALE GENOMIC DNA]</scope>
    <source>
        <strain evidence="12 13">DSM 43749</strain>
    </source>
</reference>
<comment type="function">
    <text evidence="10">Catalyzes the 1,3-allylic rearrangement of the homoallylic substrate isopentenyl (IPP) to its highly electrophilic allylic isomer, dimethylallyl diphosphate (DMAPP).</text>
</comment>
<keyword evidence="7 10" id="KW-0464">Manganese</keyword>
<evidence type="ECO:0000256" key="3">
    <source>
        <dbReference type="ARBA" id="ARBA00012057"/>
    </source>
</evidence>
<comment type="subcellular location">
    <subcellularLocation>
        <location evidence="10">Cytoplasm</location>
    </subcellularLocation>
</comment>
<protein>
    <recommendedName>
        <fullName evidence="3 10">Isopentenyl-diphosphate Delta-isomerase</fullName>
        <shortName evidence="10">IPP isomerase</shortName>
        <ecNumber evidence="3 10">5.3.3.2</ecNumber>
    </recommendedName>
    <alternativeName>
        <fullName evidence="10">IPP:DMAPP isomerase</fullName>
    </alternativeName>
    <alternativeName>
        <fullName evidence="10">Isopentenyl pyrophosphate isomerase</fullName>
    </alternativeName>
</protein>
<feature type="active site" evidence="10">
    <location>
        <position position="114"/>
    </location>
</feature>
<comment type="catalytic activity">
    <reaction evidence="10">
        <text>isopentenyl diphosphate = dimethylallyl diphosphate</text>
        <dbReference type="Rhea" id="RHEA:23284"/>
        <dbReference type="ChEBI" id="CHEBI:57623"/>
        <dbReference type="ChEBI" id="CHEBI:128769"/>
        <dbReference type="EC" id="5.3.3.2"/>
    </reaction>
</comment>
<dbReference type="HAMAP" id="MF_00202">
    <property type="entry name" value="Idi"/>
    <property type="match status" value="1"/>
</dbReference>
<dbReference type="InterPro" id="IPR000086">
    <property type="entry name" value="NUDIX_hydrolase_dom"/>
</dbReference>
<evidence type="ECO:0000256" key="10">
    <source>
        <dbReference type="HAMAP-Rule" id="MF_00202"/>
    </source>
</evidence>
<comment type="caution">
    <text evidence="12">The sequence shown here is derived from an EMBL/GenBank/DDBJ whole genome shotgun (WGS) entry which is preliminary data.</text>
</comment>
<feature type="domain" description="Nudix hydrolase" evidence="11">
    <location>
        <begin position="28"/>
        <end position="162"/>
    </location>
</feature>
<evidence type="ECO:0000256" key="9">
    <source>
        <dbReference type="ARBA" id="ARBA00023235"/>
    </source>
</evidence>
<feature type="binding site" evidence="10">
    <location>
        <position position="67"/>
    </location>
    <ligand>
        <name>Mn(2+)</name>
        <dbReference type="ChEBI" id="CHEBI:29035"/>
    </ligand>
</feature>
<organism evidence="12 13">
    <name type="scientific">Saccharothrix longispora</name>
    <dbReference type="NCBI Taxonomy" id="33920"/>
    <lineage>
        <taxon>Bacteria</taxon>
        <taxon>Bacillati</taxon>
        <taxon>Actinomycetota</taxon>
        <taxon>Actinomycetes</taxon>
        <taxon>Pseudonocardiales</taxon>
        <taxon>Pseudonocardiaceae</taxon>
        <taxon>Saccharothrix</taxon>
    </lineage>
</organism>
<comment type="cofactor">
    <cofactor evidence="10">
        <name>Mg(2+)</name>
        <dbReference type="ChEBI" id="CHEBI:18420"/>
    </cofactor>
    <text evidence="10">Binds 1 Mg(2+) ion per subunit. The magnesium ion binds only when substrate is bound.</text>
</comment>
<feature type="binding site" evidence="10">
    <location>
        <position position="112"/>
    </location>
    <ligand>
        <name>Mn(2+)</name>
        <dbReference type="ChEBI" id="CHEBI:29035"/>
    </ligand>
</feature>
<dbReference type="Pfam" id="PF00293">
    <property type="entry name" value="NUDIX"/>
    <property type="match status" value="1"/>
</dbReference>
<evidence type="ECO:0000256" key="7">
    <source>
        <dbReference type="ARBA" id="ARBA00023211"/>
    </source>
</evidence>
<dbReference type="NCBIfam" id="NF002995">
    <property type="entry name" value="PRK03759.1"/>
    <property type="match status" value="1"/>
</dbReference>
<evidence type="ECO:0000313" key="12">
    <source>
        <dbReference type="EMBL" id="MDR6595519.1"/>
    </source>
</evidence>
<comment type="cofactor">
    <cofactor evidence="10">
        <name>Mn(2+)</name>
        <dbReference type="ChEBI" id="CHEBI:29035"/>
    </cofactor>
    <text evidence="10">Binds 1 Mn(2+) ion per subunit.</text>
</comment>
<evidence type="ECO:0000256" key="2">
    <source>
        <dbReference type="ARBA" id="ARBA00007579"/>
    </source>
</evidence>
<dbReference type="EC" id="5.3.3.2" evidence="3 10"/>
<accession>A0ABU1PY04</accession>
<evidence type="ECO:0000313" key="13">
    <source>
        <dbReference type="Proteomes" id="UP001268819"/>
    </source>
</evidence>
<keyword evidence="6 10" id="KW-0460">Magnesium</keyword>
<evidence type="ECO:0000256" key="6">
    <source>
        <dbReference type="ARBA" id="ARBA00022842"/>
    </source>
</evidence>
<feature type="binding site" evidence="10">
    <location>
        <position position="23"/>
    </location>
    <ligand>
        <name>Mn(2+)</name>
        <dbReference type="ChEBI" id="CHEBI:29035"/>
    </ligand>
</feature>